<evidence type="ECO:0000256" key="1">
    <source>
        <dbReference type="ARBA" id="ARBA00004141"/>
    </source>
</evidence>
<evidence type="ECO:0000256" key="2">
    <source>
        <dbReference type="ARBA" id="ARBA00022448"/>
    </source>
</evidence>
<evidence type="ECO:0000256" key="4">
    <source>
        <dbReference type="ARBA" id="ARBA00022989"/>
    </source>
</evidence>
<reference evidence="9" key="1">
    <citation type="journal article" date="2020" name="Fungal Divers.">
        <title>Resolving the Mortierellaceae phylogeny through synthesis of multi-gene phylogenetics and phylogenomics.</title>
        <authorList>
            <person name="Vandepol N."/>
            <person name="Liber J."/>
            <person name="Desiro A."/>
            <person name="Na H."/>
            <person name="Kennedy M."/>
            <person name="Barry K."/>
            <person name="Grigoriev I.V."/>
            <person name="Miller A.N."/>
            <person name="O'Donnell K."/>
            <person name="Stajich J.E."/>
            <person name="Bonito G."/>
        </authorList>
    </citation>
    <scope>NUCLEOTIDE SEQUENCE</scope>
    <source>
        <strain evidence="9">NRRL 2591</strain>
    </source>
</reference>
<evidence type="ECO:0000259" key="8">
    <source>
        <dbReference type="PROSITE" id="PS50850"/>
    </source>
</evidence>
<feature type="transmembrane region" description="Helical" evidence="7">
    <location>
        <begin position="30"/>
        <end position="54"/>
    </location>
</feature>
<comment type="subcellular location">
    <subcellularLocation>
        <location evidence="1">Membrane</location>
        <topology evidence="1">Multi-pass membrane protein</topology>
    </subcellularLocation>
</comment>
<evidence type="ECO:0000256" key="5">
    <source>
        <dbReference type="ARBA" id="ARBA00023136"/>
    </source>
</evidence>
<feature type="compositionally biased region" description="Basic and acidic residues" evidence="6">
    <location>
        <begin position="541"/>
        <end position="550"/>
    </location>
</feature>
<comment type="caution">
    <text evidence="9">The sequence shown here is derived from an EMBL/GenBank/DDBJ whole genome shotgun (WGS) entry which is preliminary data.</text>
</comment>
<accession>A0A9P6F1D1</accession>
<dbReference type="CDD" id="cd17476">
    <property type="entry name" value="MFS_Amf1_MDR_like"/>
    <property type="match status" value="1"/>
</dbReference>
<evidence type="ECO:0000256" key="6">
    <source>
        <dbReference type="SAM" id="MobiDB-lite"/>
    </source>
</evidence>
<organism evidence="9 10">
    <name type="scientific">Mortierella hygrophila</name>
    <dbReference type="NCBI Taxonomy" id="979708"/>
    <lineage>
        <taxon>Eukaryota</taxon>
        <taxon>Fungi</taxon>
        <taxon>Fungi incertae sedis</taxon>
        <taxon>Mucoromycota</taxon>
        <taxon>Mortierellomycotina</taxon>
        <taxon>Mortierellomycetes</taxon>
        <taxon>Mortierellales</taxon>
        <taxon>Mortierellaceae</taxon>
        <taxon>Mortierella</taxon>
    </lineage>
</organism>
<dbReference type="PROSITE" id="PS50850">
    <property type="entry name" value="MFS"/>
    <property type="match status" value="1"/>
</dbReference>
<keyword evidence="4 7" id="KW-1133">Transmembrane helix</keyword>
<feature type="transmembrane region" description="Helical" evidence="7">
    <location>
        <begin position="328"/>
        <end position="346"/>
    </location>
</feature>
<protein>
    <recommendedName>
        <fullName evidence="8">Major facilitator superfamily (MFS) profile domain-containing protein</fullName>
    </recommendedName>
</protein>
<feature type="transmembrane region" description="Helical" evidence="7">
    <location>
        <begin position="66"/>
        <end position="85"/>
    </location>
</feature>
<dbReference type="Proteomes" id="UP000723463">
    <property type="component" value="Unassembled WGS sequence"/>
</dbReference>
<dbReference type="InterPro" id="IPR020846">
    <property type="entry name" value="MFS_dom"/>
</dbReference>
<feature type="region of interest" description="Disordered" evidence="6">
    <location>
        <begin position="487"/>
        <end position="550"/>
    </location>
</feature>
<evidence type="ECO:0000313" key="10">
    <source>
        <dbReference type="Proteomes" id="UP000723463"/>
    </source>
</evidence>
<dbReference type="EMBL" id="JAAAXW010000214">
    <property type="protein sequence ID" value="KAF9540117.1"/>
    <property type="molecule type" value="Genomic_DNA"/>
</dbReference>
<feature type="transmembrane region" description="Helical" evidence="7">
    <location>
        <begin position="126"/>
        <end position="143"/>
    </location>
</feature>
<dbReference type="GO" id="GO:0016020">
    <property type="term" value="C:membrane"/>
    <property type="evidence" value="ECO:0007669"/>
    <property type="project" value="UniProtKB-SubCell"/>
</dbReference>
<dbReference type="Gene3D" id="1.20.1720.10">
    <property type="entry name" value="Multidrug resistance protein D"/>
    <property type="match status" value="1"/>
</dbReference>
<dbReference type="PANTHER" id="PTHR42718:SF9">
    <property type="entry name" value="MAJOR FACILITATOR SUPERFAMILY MULTIDRUG TRANSPORTER MFSC"/>
    <property type="match status" value="1"/>
</dbReference>
<feature type="transmembrane region" description="Helical" evidence="7">
    <location>
        <begin position="186"/>
        <end position="208"/>
    </location>
</feature>
<sequence>MEDTAISTTAPPPEKSQLPWYRRLNQMKGLLLALVSMAQMLDIINVASVTIALPNIQEEVGYSTDQLQWVTSAYALAYGEFLLIGGRFGDLFGHRRTYIFGVTWFSIWAIVNGFAKDPIVMSVGRALQGMGAGFTVPSALAILTTTYPVGPERTFALAVFGGTGAAGSVIGVLLGGILGSTIGWRWIFYFTAMLGFIMSFLGFVVIPASKGESKITDRRIDFLGVTTFTVGIVCVIFYLSESPASGWASAKTLTLFLIGLALLVSFVFIEYKIDYPIMPLYIWKSRRLVASSLAIICVSAATNAMVYYSSLLFQNVLGYTPLKTSLTYIVHGVGAVVANIVVNKLLSKVRTKLIMLVGWVLFVGSGVVFAQANENTTYWEIPFPALILNFMGMAPVWLCCQINSVADADDEDQGVVGAVYNVAQQIGTPIGIAIANIVANNVNSPTAKGAELLPGYRAAFYSYAVMAGVGLVVTILFAANSDPVRMHASPTEEVRAEDDEAGREKETSEVLKGGSLISLGNVDVQSGEKSEMEESSVQPGEKTELKDWNK</sequence>
<feature type="transmembrane region" description="Helical" evidence="7">
    <location>
        <begin position="246"/>
        <end position="268"/>
    </location>
</feature>
<keyword evidence="5 7" id="KW-0472">Membrane</keyword>
<keyword evidence="2" id="KW-0813">Transport</keyword>
<dbReference type="GO" id="GO:0022857">
    <property type="term" value="F:transmembrane transporter activity"/>
    <property type="evidence" value="ECO:0007669"/>
    <property type="project" value="InterPro"/>
</dbReference>
<keyword evidence="10" id="KW-1185">Reference proteome</keyword>
<feature type="domain" description="Major facilitator superfamily (MFS) profile" evidence="8">
    <location>
        <begin position="31"/>
        <end position="482"/>
    </location>
</feature>
<evidence type="ECO:0000256" key="7">
    <source>
        <dbReference type="SAM" id="Phobius"/>
    </source>
</evidence>
<dbReference type="Gene3D" id="1.20.1250.20">
    <property type="entry name" value="MFS general substrate transporter like domains"/>
    <property type="match status" value="1"/>
</dbReference>
<feature type="transmembrane region" description="Helical" evidence="7">
    <location>
        <begin position="220"/>
        <end position="240"/>
    </location>
</feature>
<feature type="transmembrane region" description="Helical" evidence="7">
    <location>
        <begin position="353"/>
        <end position="372"/>
    </location>
</feature>
<keyword evidence="3 7" id="KW-0812">Transmembrane</keyword>
<feature type="transmembrane region" description="Helical" evidence="7">
    <location>
        <begin position="155"/>
        <end position="180"/>
    </location>
</feature>
<feature type="transmembrane region" description="Helical" evidence="7">
    <location>
        <begin position="460"/>
        <end position="479"/>
    </location>
</feature>
<gene>
    <name evidence="9" type="ORF">EC957_004631</name>
</gene>
<proteinExistence type="predicted"/>
<feature type="transmembrane region" description="Helical" evidence="7">
    <location>
        <begin position="97"/>
        <end position="114"/>
    </location>
</feature>
<evidence type="ECO:0000313" key="9">
    <source>
        <dbReference type="EMBL" id="KAF9540117.1"/>
    </source>
</evidence>
<dbReference type="SUPFAM" id="SSF103473">
    <property type="entry name" value="MFS general substrate transporter"/>
    <property type="match status" value="1"/>
</dbReference>
<feature type="transmembrane region" description="Helical" evidence="7">
    <location>
        <begin position="288"/>
        <end position="308"/>
    </location>
</feature>
<dbReference type="PANTHER" id="PTHR42718">
    <property type="entry name" value="MAJOR FACILITATOR SUPERFAMILY MULTIDRUG TRANSPORTER MFSC"/>
    <property type="match status" value="1"/>
</dbReference>
<name>A0A9P6F1D1_9FUNG</name>
<dbReference type="InterPro" id="IPR036259">
    <property type="entry name" value="MFS_trans_sf"/>
</dbReference>
<dbReference type="InterPro" id="IPR011701">
    <property type="entry name" value="MFS"/>
</dbReference>
<dbReference type="Pfam" id="PF07690">
    <property type="entry name" value="MFS_1"/>
    <property type="match status" value="1"/>
</dbReference>
<dbReference type="AlphaFoldDB" id="A0A9P6F1D1"/>
<evidence type="ECO:0000256" key="3">
    <source>
        <dbReference type="ARBA" id="ARBA00022692"/>
    </source>
</evidence>